<protein>
    <submittedName>
        <fullName evidence="1">Uncharacterized protein</fullName>
    </submittedName>
</protein>
<dbReference type="EMBL" id="GEZM01008100">
    <property type="protein sequence ID" value="JAV94860.1"/>
    <property type="molecule type" value="Transcribed_RNA"/>
</dbReference>
<sequence>MRNEEKKENISKNLNEPKNGEIHYIYRILKLIPEVKYLLNRISGRKNIRSVHPRKMIGVGLDSERGMLEAFLKRKTRKPKKSNLDFISVSEVRWSGCGVDKLMQRK</sequence>
<name>A0A1Y1ND89_PHOPY</name>
<accession>A0A1Y1ND89</accession>
<organism evidence="1">
    <name type="scientific">Photinus pyralis</name>
    <name type="common">Common eastern firefly</name>
    <name type="synonym">Lampyris pyralis</name>
    <dbReference type="NCBI Taxonomy" id="7054"/>
    <lineage>
        <taxon>Eukaryota</taxon>
        <taxon>Metazoa</taxon>
        <taxon>Ecdysozoa</taxon>
        <taxon>Arthropoda</taxon>
        <taxon>Hexapoda</taxon>
        <taxon>Insecta</taxon>
        <taxon>Pterygota</taxon>
        <taxon>Neoptera</taxon>
        <taxon>Endopterygota</taxon>
        <taxon>Coleoptera</taxon>
        <taxon>Polyphaga</taxon>
        <taxon>Elateriformia</taxon>
        <taxon>Elateroidea</taxon>
        <taxon>Lampyridae</taxon>
        <taxon>Lampyrinae</taxon>
        <taxon>Photinus</taxon>
    </lineage>
</organism>
<evidence type="ECO:0000313" key="1">
    <source>
        <dbReference type="EMBL" id="JAV94860.1"/>
    </source>
</evidence>
<proteinExistence type="predicted"/>
<reference evidence="1" key="1">
    <citation type="journal article" date="2016" name="Sci. Rep.">
        <title>Molecular characterization of firefly nuptial gifts: a multi-omics approach sheds light on postcopulatory sexual selection.</title>
        <authorList>
            <person name="Al-Wathiqui N."/>
            <person name="Fallon T.R."/>
            <person name="South A."/>
            <person name="Weng J.K."/>
            <person name="Lewis S.M."/>
        </authorList>
    </citation>
    <scope>NUCLEOTIDE SEQUENCE</scope>
</reference>
<dbReference type="AlphaFoldDB" id="A0A1Y1ND89"/>